<gene>
    <name evidence="1" type="ORF">YC6258_02379</name>
</gene>
<dbReference type="STRING" id="1445510.YC6258_02379"/>
<evidence type="ECO:0000313" key="2">
    <source>
        <dbReference type="Proteomes" id="UP000032266"/>
    </source>
</evidence>
<proteinExistence type="predicted"/>
<accession>A0A0C5VIC3</accession>
<keyword evidence="2" id="KW-1185">Reference proteome</keyword>
<dbReference type="HOGENOM" id="CLU_2788064_0_0_6"/>
<evidence type="ECO:0000313" key="1">
    <source>
        <dbReference type="EMBL" id="AJQ94417.1"/>
    </source>
</evidence>
<name>A0A0C5VIC3_9GAMM</name>
<organism evidence="1 2">
    <name type="scientific">Gynuella sunshinyii YC6258</name>
    <dbReference type="NCBI Taxonomy" id="1445510"/>
    <lineage>
        <taxon>Bacteria</taxon>
        <taxon>Pseudomonadati</taxon>
        <taxon>Pseudomonadota</taxon>
        <taxon>Gammaproteobacteria</taxon>
        <taxon>Oceanospirillales</taxon>
        <taxon>Saccharospirillaceae</taxon>
        <taxon>Gynuella</taxon>
    </lineage>
</organism>
<reference evidence="1 2" key="1">
    <citation type="submission" date="2014-01" db="EMBL/GenBank/DDBJ databases">
        <title>Full genme sequencing of cellulolytic bacterium Gynuella sunshinyii YC6258T gen. nov., sp. nov.</title>
        <authorList>
            <person name="Khan H."/>
            <person name="Chung E.J."/>
            <person name="Chung Y.R."/>
        </authorList>
    </citation>
    <scope>NUCLEOTIDE SEQUENCE [LARGE SCALE GENOMIC DNA]</scope>
    <source>
        <strain evidence="1 2">YC6258</strain>
    </source>
</reference>
<dbReference type="AlphaFoldDB" id="A0A0C5VIC3"/>
<dbReference type="KEGG" id="gsn:YC6258_02379"/>
<sequence length="68" mass="7623">MVESFKSSNTQTTATLCRVTLTKQANEPSHMKDRDHCQISCQPAVDRGIFVTSMLHQPQNALTKTETE</sequence>
<protein>
    <submittedName>
        <fullName evidence="1">Uncharacterized protein</fullName>
    </submittedName>
</protein>
<dbReference type="EMBL" id="CP007142">
    <property type="protein sequence ID" value="AJQ94417.1"/>
    <property type="molecule type" value="Genomic_DNA"/>
</dbReference>
<dbReference type="Proteomes" id="UP000032266">
    <property type="component" value="Chromosome"/>
</dbReference>